<reference evidence="2" key="1">
    <citation type="submission" date="2017-07" db="EMBL/GenBank/DDBJ databases">
        <title>Comparative genome mining reveals phylogenetic distribution patterns of secondary metabolites in Amycolatopsis.</title>
        <authorList>
            <person name="Adamek M."/>
            <person name="Alanjary M."/>
            <person name="Sales-Ortells H."/>
            <person name="Goodfellow M."/>
            <person name="Bull A.T."/>
            <person name="Kalinowski J."/>
            <person name="Ziemert N."/>
        </authorList>
    </citation>
    <scope>NUCLEOTIDE SEQUENCE [LARGE SCALE GENOMIC DNA]</scope>
    <source>
        <strain evidence="2">H5</strain>
    </source>
</reference>
<dbReference type="EMBL" id="NMUL01000021">
    <property type="protein sequence ID" value="OXM65905.1"/>
    <property type="molecule type" value="Genomic_DNA"/>
</dbReference>
<dbReference type="SUPFAM" id="SSF55961">
    <property type="entry name" value="Bet v1-like"/>
    <property type="match status" value="1"/>
</dbReference>
<dbReference type="Proteomes" id="UP000215199">
    <property type="component" value="Unassembled WGS sequence"/>
</dbReference>
<accession>A0A229T3T0</accession>
<dbReference type="RefSeq" id="WP_093949267.1">
    <property type="nucleotide sequence ID" value="NZ_NMUL01000021.1"/>
</dbReference>
<evidence type="ECO:0000313" key="1">
    <source>
        <dbReference type="EMBL" id="OXM65905.1"/>
    </source>
</evidence>
<protein>
    <submittedName>
        <fullName evidence="1">Uncharacterized protein</fullName>
    </submittedName>
</protein>
<dbReference type="InterPro" id="IPR023393">
    <property type="entry name" value="START-like_dom_sf"/>
</dbReference>
<dbReference type="AlphaFoldDB" id="A0A229T3T0"/>
<evidence type="ECO:0000313" key="2">
    <source>
        <dbReference type="Proteomes" id="UP000215199"/>
    </source>
</evidence>
<dbReference type="OrthoDB" id="9803476at2"/>
<proteinExistence type="predicted"/>
<keyword evidence="2" id="KW-1185">Reference proteome</keyword>
<sequence>MIPYAIELVAELPGDVGAAWPTLVEARRARPWWGRLGRDITHVAQQVVVRTGAASHYRLWIETLEPGRLLEFTSAYLGVEPLTFVRVEVSEPRPGRTRIRLSEQLATEDPATVHQARELWRHRLDRLTAVVGQTGSRSPGPDDGDAIVVARDLGGTGRRPLHGAVLGDWLPLSGTGWPPRWFHVVDSHGARPFPITGWQVHYDDRLVIGIGVVPGARPTRADIGIGVGRESLELTVRHSGWLAIDIDAEAREMVCDRFAATWRHALCRAAEV</sequence>
<name>A0A229T3T0_9PSEU</name>
<organism evidence="1 2">
    <name type="scientific">Amycolatopsis vastitatis</name>
    <dbReference type="NCBI Taxonomy" id="1905142"/>
    <lineage>
        <taxon>Bacteria</taxon>
        <taxon>Bacillati</taxon>
        <taxon>Actinomycetota</taxon>
        <taxon>Actinomycetes</taxon>
        <taxon>Pseudonocardiales</taxon>
        <taxon>Pseudonocardiaceae</taxon>
        <taxon>Amycolatopsis</taxon>
    </lineage>
</organism>
<dbReference type="Gene3D" id="3.30.530.20">
    <property type="match status" value="1"/>
</dbReference>
<gene>
    <name evidence="1" type="ORF">CF165_21205</name>
</gene>
<comment type="caution">
    <text evidence="1">The sequence shown here is derived from an EMBL/GenBank/DDBJ whole genome shotgun (WGS) entry which is preliminary data.</text>
</comment>